<comment type="caution">
    <text evidence="2">The sequence shown here is derived from an EMBL/GenBank/DDBJ whole genome shotgun (WGS) entry which is preliminary data.</text>
</comment>
<dbReference type="Proteomes" id="UP001386437">
    <property type="component" value="Unassembled WGS sequence"/>
</dbReference>
<keyword evidence="1" id="KW-0812">Transmembrane</keyword>
<gene>
    <name evidence="2" type="ORF">H3V53_02070</name>
</gene>
<feature type="transmembrane region" description="Helical" evidence="1">
    <location>
        <begin position="61"/>
        <end position="83"/>
    </location>
</feature>
<feature type="transmembrane region" description="Helical" evidence="1">
    <location>
        <begin position="6"/>
        <end position="23"/>
    </location>
</feature>
<dbReference type="InterPro" id="IPR046730">
    <property type="entry name" value="DUF6622"/>
</dbReference>
<evidence type="ECO:0008006" key="4">
    <source>
        <dbReference type="Google" id="ProtNLM"/>
    </source>
</evidence>
<feature type="transmembrane region" description="Helical" evidence="1">
    <location>
        <begin position="103"/>
        <end position="121"/>
    </location>
</feature>
<evidence type="ECO:0000313" key="2">
    <source>
        <dbReference type="EMBL" id="MEI5996041.1"/>
    </source>
</evidence>
<reference evidence="2 3" key="1">
    <citation type="journal article" date="2022" name="Arch. Microbiol.">
        <title>Paraburkholderia bengalensis sp. nov. isolated from roots of Oryza sativa, IR64.</title>
        <authorList>
            <person name="Nag P."/>
            <person name="Mondal N."/>
            <person name="Sarkar J."/>
            <person name="Das S."/>
        </authorList>
    </citation>
    <scope>NUCLEOTIDE SEQUENCE [LARGE SCALE GENOMIC DNA]</scope>
    <source>
        <strain evidence="2 3">IR64_4_BI</strain>
    </source>
</reference>
<keyword evidence="1" id="KW-0472">Membrane</keyword>
<name>A0ABU8IKM3_9BURK</name>
<organism evidence="2 3">
    <name type="scientific">Paraburkholderia bengalensis</name>
    <dbReference type="NCBI Taxonomy" id="2747562"/>
    <lineage>
        <taxon>Bacteria</taxon>
        <taxon>Pseudomonadati</taxon>
        <taxon>Pseudomonadota</taxon>
        <taxon>Betaproteobacteria</taxon>
        <taxon>Burkholderiales</taxon>
        <taxon>Burkholderiaceae</taxon>
        <taxon>Paraburkholderia</taxon>
    </lineage>
</organism>
<accession>A0ABU8IKM3</accession>
<evidence type="ECO:0000256" key="1">
    <source>
        <dbReference type="SAM" id="Phobius"/>
    </source>
</evidence>
<feature type="transmembrane region" description="Helical" evidence="1">
    <location>
        <begin position="133"/>
        <end position="155"/>
    </location>
</feature>
<protein>
    <recommendedName>
        <fullName evidence="4">DUF1453 domain-containing protein</fullName>
    </recommendedName>
</protein>
<evidence type="ECO:0000313" key="3">
    <source>
        <dbReference type="Proteomes" id="UP001386437"/>
    </source>
</evidence>
<dbReference type="RefSeq" id="WP_336596494.1">
    <property type="nucleotide sequence ID" value="NZ_JACFYJ010000002.1"/>
</dbReference>
<feature type="transmembrane region" description="Helical" evidence="1">
    <location>
        <begin position="35"/>
        <end position="55"/>
    </location>
</feature>
<sequence>MSIATIIQGTPIWVWVLLVILLSRGFKALNSGTATLSRLAIVPVIFAGWGILHLITDPLSGWSSVIVWIVGALVGISGGVFIASRSRFIVDPVSHTVMTPGSVVPLVLIVATFAAKFWLGVEMATATDVAALGTYVLIGAAVSGIVAGVFGGRFLTYCRAMNARRFIKTCSQSA</sequence>
<keyword evidence="3" id="KW-1185">Reference proteome</keyword>
<dbReference type="EMBL" id="JACFYJ010000002">
    <property type="protein sequence ID" value="MEI5996041.1"/>
    <property type="molecule type" value="Genomic_DNA"/>
</dbReference>
<proteinExistence type="predicted"/>
<keyword evidence="1" id="KW-1133">Transmembrane helix</keyword>
<dbReference type="Pfam" id="PF20327">
    <property type="entry name" value="DUF6622"/>
    <property type="match status" value="1"/>
</dbReference>